<protein>
    <submittedName>
        <fullName evidence="1">Uncharacterized protein</fullName>
    </submittedName>
</protein>
<reference evidence="2" key="1">
    <citation type="submission" date="2016-11" db="EMBL/GenBank/DDBJ databases">
        <authorList>
            <person name="Varghese N."/>
            <person name="Submissions S."/>
        </authorList>
    </citation>
    <scope>NUCLEOTIDE SEQUENCE [LARGE SCALE GENOMIC DNA]</scope>
    <source>
        <strain evidence="2">DSM 22638</strain>
    </source>
</reference>
<dbReference type="EMBL" id="FQWL01000001">
    <property type="protein sequence ID" value="SHG27564.1"/>
    <property type="molecule type" value="Genomic_DNA"/>
</dbReference>
<dbReference type="AlphaFoldDB" id="A0A1M5IGR3"/>
<name>A0A1M5IGR3_9FLAO</name>
<keyword evidence="2" id="KW-1185">Reference proteome</keyword>
<gene>
    <name evidence="1" type="ORF">SAMN04488116_0701</name>
</gene>
<accession>A0A1M5IGR3</accession>
<evidence type="ECO:0000313" key="2">
    <source>
        <dbReference type="Proteomes" id="UP000184532"/>
    </source>
</evidence>
<proteinExistence type="predicted"/>
<sequence>MQTTSTIKHGFMNTKIGRVILVLYLLLSVASCDTAETKMQRKYLHFSNGRELVEHLDQLFVQLAQIDPAPSESKPLLTSVNEQIRKTIESIKNQRLLAEVAESYIYKAHEFGFILSEDRRLAVFSWDAMGEVGTNKLKNIALYTKGHKIIPSSLYGEPIIYHEAHTIQDSKSKHSYVIHGKGKTQEGHDFYRLDALNITPNGLSEAPIFPDRQYSMISAHPIDADARLSADFSIEKDGSLILKPEFWYPTVVYRPLELKGDSTGNRFHEGGFTLKYQLNANDFNPKNNYNFINGSELPIKALDGNHSTHSFDDRINVSVKHEKEENVSQIQVGIYGADLIHIELAGTISLIGKKGDLLFFSQKGLDNKVLLYDLVKKNIVWSKSMENLLISNDKLIFTEPVQAHQVSNKEEIDCKSGTGVQQTYYKVYALNYDVPNPIVEYTQQILCGYRENQSLAKL</sequence>
<organism evidence="1 2">
    <name type="scientific">Flagellimonas flava</name>
    <dbReference type="NCBI Taxonomy" id="570519"/>
    <lineage>
        <taxon>Bacteria</taxon>
        <taxon>Pseudomonadati</taxon>
        <taxon>Bacteroidota</taxon>
        <taxon>Flavobacteriia</taxon>
        <taxon>Flavobacteriales</taxon>
        <taxon>Flavobacteriaceae</taxon>
        <taxon>Flagellimonas</taxon>
    </lineage>
</organism>
<evidence type="ECO:0000313" key="1">
    <source>
        <dbReference type="EMBL" id="SHG27564.1"/>
    </source>
</evidence>
<dbReference type="Proteomes" id="UP000184532">
    <property type="component" value="Unassembled WGS sequence"/>
</dbReference>